<dbReference type="PANTHER" id="PTHR11910">
    <property type="entry name" value="ATP SYNTHASE DELTA CHAIN"/>
    <property type="match status" value="1"/>
</dbReference>
<evidence type="ECO:0000256" key="2">
    <source>
        <dbReference type="ARBA" id="ARBA00022448"/>
    </source>
</evidence>
<evidence type="ECO:0000256" key="3">
    <source>
        <dbReference type="ARBA" id="ARBA00022781"/>
    </source>
</evidence>
<protein>
    <recommendedName>
        <fullName evidence="7">ATP synthase subunit delta</fullName>
    </recommendedName>
    <alternativeName>
        <fullName evidence="7">ATP synthase F(1) sector subunit delta</fullName>
    </alternativeName>
    <alternativeName>
        <fullName evidence="7">F-type ATPase subunit delta</fullName>
        <shortName evidence="7">F-ATPase subunit delta</shortName>
    </alternativeName>
</protein>
<dbReference type="NCBIfam" id="TIGR01145">
    <property type="entry name" value="ATP_synt_delta"/>
    <property type="match status" value="1"/>
</dbReference>
<dbReference type="eggNOG" id="COG0712">
    <property type="taxonomic scope" value="Bacteria"/>
</dbReference>
<dbReference type="Proteomes" id="UP000028922">
    <property type="component" value="Unassembled WGS sequence"/>
</dbReference>
<dbReference type="AlphaFoldDB" id="A0A086CH94"/>
<keyword evidence="7" id="KW-0793">Thylakoid</keyword>
<keyword evidence="6 7" id="KW-0066">ATP synthesis</keyword>
<keyword evidence="5 7" id="KW-0472">Membrane</keyword>
<comment type="function">
    <text evidence="7">F(1)F(0) ATP synthase produces ATP from ADP in the presence of a proton or sodium gradient. F-type ATPases consist of two structural domains, F(1) containing the extramembraneous catalytic core and F(0) containing the membrane proton channel, linked together by a central stalk and a peripheral stalk. During catalysis, ATP synthesis in the catalytic domain of F(1) is coupled via a rotary mechanism of the central stalk subunits to proton translocation.</text>
</comment>
<keyword evidence="8" id="KW-0378">Hydrolase</keyword>
<comment type="subcellular location">
    <subcellularLocation>
        <location evidence="7">Cellular thylakoid membrane</location>
        <topology evidence="7">Peripheral membrane protein</topology>
    </subcellularLocation>
    <subcellularLocation>
        <location evidence="1">Membrane</location>
    </subcellularLocation>
</comment>
<dbReference type="GO" id="GO:0031676">
    <property type="term" value="C:plasma membrane-derived thylakoid membrane"/>
    <property type="evidence" value="ECO:0007669"/>
    <property type="project" value="UniProtKB-SubCell"/>
</dbReference>
<keyword evidence="7" id="KW-0139">CF(1)</keyword>
<dbReference type="Gene3D" id="1.10.520.20">
    <property type="entry name" value="N-terminal domain of the delta subunit of the F1F0-ATP synthase"/>
    <property type="match status" value="1"/>
</dbReference>
<comment type="function">
    <text evidence="7">This protein is part of the stalk that links CF(0) to CF(1). It either transmits conformational changes from CF(0) to CF(1) or is implicated in proton conduction.</text>
</comment>
<evidence type="ECO:0000256" key="6">
    <source>
        <dbReference type="ARBA" id="ARBA00023310"/>
    </source>
</evidence>
<dbReference type="EMBL" id="JPSP01000005">
    <property type="protein sequence ID" value="KFF41558.1"/>
    <property type="molecule type" value="Genomic_DNA"/>
</dbReference>
<dbReference type="InterPro" id="IPR000711">
    <property type="entry name" value="ATPase_OSCP/dsu"/>
</dbReference>
<accession>A0A086CH94</accession>
<dbReference type="PATRIC" id="fig|1527444.3.peg.601"/>
<evidence type="ECO:0000256" key="1">
    <source>
        <dbReference type="ARBA" id="ARBA00004370"/>
    </source>
</evidence>
<keyword evidence="4 7" id="KW-0406">Ion transport</keyword>
<dbReference type="GO" id="GO:0045259">
    <property type="term" value="C:proton-transporting ATP synthase complex"/>
    <property type="evidence" value="ECO:0007669"/>
    <property type="project" value="UniProtKB-KW"/>
</dbReference>
<proteinExistence type="inferred from homology"/>
<evidence type="ECO:0000256" key="4">
    <source>
        <dbReference type="ARBA" id="ARBA00023065"/>
    </source>
</evidence>
<comment type="caution">
    <text evidence="8">The sequence shown here is derived from an EMBL/GenBank/DDBJ whole genome shotgun (WGS) entry which is preliminary data.</text>
</comment>
<evidence type="ECO:0000313" key="9">
    <source>
        <dbReference type="Proteomes" id="UP000028922"/>
    </source>
</evidence>
<dbReference type="GO" id="GO:0016787">
    <property type="term" value="F:hydrolase activity"/>
    <property type="evidence" value="ECO:0007669"/>
    <property type="project" value="UniProtKB-KW"/>
</dbReference>
<dbReference type="STRING" id="1527444.ucyna2_00627"/>
<dbReference type="HAMAP" id="MF_01416">
    <property type="entry name" value="ATP_synth_delta_bact"/>
    <property type="match status" value="1"/>
</dbReference>
<dbReference type="PRINTS" id="PR00125">
    <property type="entry name" value="ATPASEDELTA"/>
</dbReference>
<gene>
    <name evidence="7" type="primary">atpH</name>
    <name evidence="7" type="synonym">atpD</name>
    <name evidence="8" type="ORF">ucyna2_00627</name>
</gene>
<comment type="similarity">
    <text evidence="7">Belongs to the ATPase delta chain family.</text>
</comment>
<sequence length="185" mass="20570">MKGSLVNAEIAEPYAQAMMSIAESHKITRLVEQDCRTVLQILEDSSELRAFISSPVIQDEDKKSVLNKIIGKNTHQYFCNFVMLLIEKRRIALLQAVCQRYIDLARKLTNTVLAEVTVTTEISEEQRSAISDKIKGLTGAESVEMEIGKDPDLIGGFIIKIGSQVFDASLRGQLRRISVSLNGTL</sequence>
<evidence type="ECO:0000256" key="5">
    <source>
        <dbReference type="ARBA" id="ARBA00023136"/>
    </source>
</evidence>
<dbReference type="InterPro" id="IPR026015">
    <property type="entry name" value="ATP_synth_OSCP/delta_N_sf"/>
</dbReference>
<dbReference type="GO" id="GO:0046933">
    <property type="term" value="F:proton-transporting ATP synthase activity, rotational mechanism"/>
    <property type="evidence" value="ECO:0007669"/>
    <property type="project" value="UniProtKB-UniRule"/>
</dbReference>
<dbReference type="SUPFAM" id="SSF47928">
    <property type="entry name" value="N-terminal domain of the delta subunit of the F1F0-ATP synthase"/>
    <property type="match status" value="1"/>
</dbReference>
<evidence type="ECO:0000313" key="8">
    <source>
        <dbReference type="EMBL" id="KFF41558.1"/>
    </source>
</evidence>
<evidence type="ECO:0000256" key="7">
    <source>
        <dbReference type="HAMAP-Rule" id="MF_01416"/>
    </source>
</evidence>
<organism evidence="8 9">
    <name type="scientific">Candidatus Atelocyanobacterium thalassa isolate SIO64986</name>
    <dbReference type="NCBI Taxonomy" id="1527444"/>
    <lineage>
        <taxon>Bacteria</taxon>
        <taxon>Bacillati</taxon>
        <taxon>Cyanobacteriota</taxon>
        <taxon>Cyanophyceae</taxon>
        <taxon>Oscillatoriophycideae</taxon>
        <taxon>Chroococcales</taxon>
        <taxon>Aphanothecaceae</taxon>
        <taxon>Candidatus Atelocyanobacterium</taxon>
        <taxon>Candidatus Atelocyanobacterium thalassae</taxon>
    </lineage>
</organism>
<name>A0A086CH94_9CHRO</name>
<keyword evidence="3 7" id="KW-0375">Hydrogen ion transport</keyword>
<dbReference type="Pfam" id="PF00213">
    <property type="entry name" value="OSCP"/>
    <property type="match status" value="1"/>
</dbReference>
<keyword evidence="2 7" id="KW-0813">Transport</keyword>
<reference evidence="8 9" key="1">
    <citation type="submission" date="2014-08" db="EMBL/GenBank/DDBJ databases">
        <title>Comparative genomics reveals surprising divergence of two closely related strains of uncultivated UCYN-A cyanobacteria.</title>
        <authorList>
            <person name="Bombar D."/>
            <person name="Heller P."/>
            <person name="Sanchez-Baracaldo P."/>
            <person name="Carter B.J."/>
            <person name="Zert J.P."/>
        </authorList>
    </citation>
    <scope>NUCLEOTIDE SEQUENCE [LARGE SCALE GENOMIC DNA]</scope>
</reference>